<dbReference type="InterPro" id="IPR023346">
    <property type="entry name" value="Lysozyme-like_dom_sf"/>
</dbReference>
<evidence type="ECO:0000313" key="5">
    <source>
        <dbReference type="Proteomes" id="UP000199600"/>
    </source>
</evidence>
<dbReference type="SMART" id="SM00671">
    <property type="entry name" value="SEL1"/>
    <property type="match status" value="2"/>
</dbReference>
<dbReference type="EMBL" id="FLQY01000360">
    <property type="protein sequence ID" value="SBT10603.1"/>
    <property type="molecule type" value="Genomic_DNA"/>
</dbReference>
<feature type="signal peptide" evidence="2">
    <location>
        <begin position="1"/>
        <end position="32"/>
    </location>
</feature>
<dbReference type="CDD" id="cd00254">
    <property type="entry name" value="LT-like"/>
    <property type="match status" value="1"/>
</dbReference>
<evidence type="ECO:0000313" key="4">
    <source>
        <dbReference type="EMBL" id="SBT10603.1"/>
    </source>
</evidence>
<dbReference type="InterPro" id="IPR000189">
    <property type="entry name" value="Transglyc_AS"/>
</dbReference>
<evidence type="ECO:0000259" key="3">
    <source>
        <dbReference type="Pfam" id="PF01464"/>
    </source>
</evidence>
<comment type="similarity">
    <text evidence="1">Belongs to the transglycosylase Slt family.</text>
</comment>
<proteinExistence type="inferred from homology"/>
<evidence type="ECO:0000256" key="1">
    <source>
        <dbReference type="ARBA" id="ARBA00007734"/>
    </source>
</evidence>
<feature type="chain" id="PRO_5008381992" evidence="2">
    <location>
        <begin position="33"/>
        <end position="303"/>
    </location>
</feature>
<dbReference type="GO" id="GO:0016020">
    <property type="term" value="C:membrane"/>
    <property type="evidence" value="ECO:0007669"/>
    <property type="project" value="InterPro"/>
</dbReference>
<gene>
    <name evidence="4" type="ORF">PROAA_580007</name>
</gene>
<dbReference type="PANTHER" id="PTHR37423:SF2">
    <property type="entry name" value="MEMBRANE-BOUND LYTIC MUREIN TRANSGLYCOSYLASE C"/>
    <property type="match status" value="1"/>
</dbReference>
<dbReference type="Gene3D" id="1.25.40.10">
    <property type="entry name" value="Tetratricopeptide repeat domain"/>
    <property type="match status" value="1"/>
</dbReference>
<evidence type="ECO:0000256" key="2">
    <source>
        <dbReference type="SAM" id="SignalP"/>
    </source>
</evidence>
<dbReference type="SUPFAM" id="SSF53955">
    <property type="entry name" value="Lysozyme-like"/>
    <property type="match status" value="1"/>
</dbReference>
<keyword evidence="5" id="KW-1185">Reference proteome</keyword>
<keyword evidence="2" id="KW-0732">Signal</keyword>
<name>A0A1A8Y2I6_9RHOO</name>
<dbReference type="InterPro" id="IPR011990">
    <property type="entry name" value="TPR-like_helical_dom_sf"/>
</dbReference>
<dbReference type="GO" id="GO:0008933">
    <property type="term" value="F:peptidoglycan lytic transglycosylase activity"/>
    <property type="evidence" value="ECO:0007669"/>
    <property type="project" value="InterPro"/>
</dbReference>
<dbReference type="Pfam" id="PF08238">
    <property type="entry name" value="Sel1"/>
    <property type="match status" value="2"/>
</dbReference>
<dbReference type="Pfam" id="PF01464">
    <property type="entry name" value="SLT"/>
    <property type="match status" value="1"/>
</dbReference>
<dbReference type="InterPro" id="IPR008258">
    <property type="entry name" value="Transglycosylase_SLT_dom_1"/>
</dbReference>
<dbReference type="GO" id="GO:0000270">
    <property type="term" value="P:peptidoglycan metabolic process"/>
    <property type="evidence" value="ECO:0007669"/>
    <property type="project" value="InterPro"/>
</dbReference>
<dbReference type="Gene3D" id="1.10.530.10">
    <property type="match status" value="1"/>
</dbReference>
<reference evidence="4 5" key="1">
    <citation type="submission" date="2016-06" db="EMBL/GenBank/DDBJ databases">
        <authorList>
            <person name="Kjaerup R.B."/>
            <person name="Dalgaard T.S."/>
            <person name="Juul-Madsen H.R."/>
        </authorList>
    </citation>
    <scope>NUCLEOTIDE SEQUENCE [LARGE SCALE GENOMIC DNA]</scope>
    <source>
        <strain evidence="4">2</strain>
    </source>
</reference>
<dbReference type="PANTHER" id="PTHR37423">
    <property type="entry name" value="SOLUBLE LYTIC MUREIN TRANSGLYCOSYLASE-RELATED"/>
    <property type="match status" value="1"/>
</dbReference>
<dbReference type="PROSITE" id="PS00922">
    <property type="entry name" value="TRANSGLYCOSYLASE"/>
    <property type="match status" value="1"/>
</dbReference>
<dbReference type="InterPro" id="IPR006597">
    <property type="entry name" value="Sel1-like"/>
</dbReference>
<dbReference type="AlphaFoldDB" id="A0A1A8Y2I6"/>
<dbReference type="Proteomes" id="UP000199600">
    <property type="component" value="Unassembled WGS sequence"/>
</dbReference>
<dbReference type="SUPFAM" id="SSF81901">
    <property type="entry name" value="HCP-like"/>
    <property type="match status" value="1"/>
</dbReference>
<protein>
    <submittedName>
        <fullName evidence="4">Lytic transglycosylase catalytic</fullName>
    </submittedName>
</protein>
<feature type="domain" description="Transglycosylase SLT" evidence="3">
    <location>
        <begin position="161"/>
        <end position="256"/>
    </location>
</feature>
<organism evidence="4 5">
    <name type="scientific">Candidatus Propionivibrio aalborgensis</name>
    <dbReference type="NCBI Taxonomy" id="1860101"/>
    <lineage>
        <taxon>Bacteria</taxon>
        <taxon>Pseudomonadati</taxon>
        <taxon>Pseudomonadota</taxon>
        <taxon>Betaproteobacteria</taxon>
        <taxon>Rhodocyclales</taxon>
        <taxon>Rhodocyclaceae</taxon>
        <taxon>Propionivibrio</taxon>
    </lineage>
</organism>
<dbReference type="RefSeq" id="WP_186412182.1">
    <property type="nucleotide sequence ID" value="NZ_FLQY01000360.1"/>
</dbReference>
<sequence length="303" mass="33664">MLATFREHLSTTLSFRNLLVAVAFSAPLLAHAASDSATTDEFVKLRNEARSYEHGEGVPKDPVRAASLYCEGARYGDAEAQFSLGWMYANGRGVSRSDEMAAFFFKLAAEKGHEQAKKMLRFVGETVAPLPECMRYSEADTDFQDFLRTSDPERQRVFGLVRKLAPEYGVSPRLVMAVIKAESNFEPSAVSPKNAQGLMQLIPETSVRFNVKKPFDPEQNIRGGMSYLRWLLAYFEGNVALVAAAYNAGEGAVNRFGGIPPYAETRDYVKRIMSVFKRSEHPYDPGVVTPSPELSRIKVSKTP</sequence>
<accession>A0A1A8Y2I6</accession>